<evidence type="ECO:0000256" key="6">
    <source>
        <dbReference type="ARBA" id="ARBA00022989"/>
    </source>
</evidence>
<evidence type="ECO:0000256" key="3">
    <source>
        <dbReference type="ARBA" id="ARBA00022606"/>
    </source>
</evidence>
<name>A0A921ZSN2_MANSE</name>
<evidence type="ECO:0000256" key="8">
    <source>
        <dbReference type="ARBA" id="ARBA00023170"/>
    </source>
</evidence>
<sequence>MQLLRWCGYCRLDGGKCGGGADNESLHRVYRAFTLALTIAYLLQECVYAYQERHDMDKVARVMFLLLCHITSIAKQLVFYLDADRVEHLVTGLDDPLYNQQAGGARRLLEATATWASRFVRMYSGCAVVTCTLWIIFPVIYHLRGQQVEFPFWIGVDYSNSHWFAAVLLYSYYVTTLVGIANTTMDAFMATVLNQCKTQLTILRLNFKSLPERAAAAAGAGAVCRARHDAALMTALLQCLAHYKHIVDTAGLLQRIFGTAILIQFAIGGWILCMAAYKIVSVSKLFIDSLRRGAECYYICVLCPQLSMLSIEFASMVLFTSCILTELFLYCYYGNEVTVEVSNRLVESIYSMEWVETGVRFKRALLIVMERAKRPLRPAAGLIIPLSLDTFVKIIKSSYTFYAVLRQTK</sequence>
<feature type="transmembrane region" description="Helical" evidence="10">
    <location>
        <begin position="256"/>
        <end position="277"/>
    </location>
</feature>
<evidence type="ECO:0000256" key="2">
    <source>
        <dbReference type="ARBA" id="ARBA00022475"/>
    </source>
</evidence>
<reference evidence="11" key="2">
    <citation type="submission" date="2020-12" db="EMBL/GenBank/DDBJ databases">
        <authorList>
            <person name="Kanost M."/>
        </authorList>
    </citation>
    <scope>NUCLEOTIDE SEQUENCE</scope>
</reference>
<feature type="transmembrane region" description="Helical" evidence="10">
    <location>
        <begin position="163"/>
        <end position="181"/>
    </location>
</feature>
<organism evidence="11 12">
    <name type="scientific">Manduca sexta</name>
    <name type="common">Tobacco hawkmoth</name>
    <name type="synonym">Tobacco hornworm</name>
    <dbReference type="NCBI Taxonomy" id="7130"/>
    <lineage>
        <taxon>Eukaryota</taxon>
        <taxon>Metazoa</taxon>
        <taxon>Ecdysozoa</taxon>
        <taxon>Arthropoda</taxon>
        <taxon>Hexapoda</taxon>
        <taxon>Insecta</taxon>
        <taxon>Pterygota</taxon>
        <taxon>Neoptera</taxon>
        <taxon>Endopterygota</taxon>
        <taxon>Lepidoptera</taxon>
        <taxon>Glossata</taxon>
        <taxon>Ditrysia</taxon>
        <taxon>Bombycoidea</taxon>
        <taxon>Sphingidae</taxon>
        <taxon>Sphinginae</taxon>
        <taxon>Sphingini</taxon>
        <taxon>Manduca</taxon>
    </lineage>
</organism>
<comment type="caution">
    <text evidence="10">Lacks conserved residue(s) required for the propagation of feature annotation.</text>
</comment>
<accession>A0A921ZSN2</accession>
<dbReference type="PANTHER" id="PTHR21137">
    <property type="entry name" value="ODORANT RECEPTOR"/>
    <property type="match status" value="1"/>
</dbReference>
<dbReference type="GO" id="GO:0007165">
    <property type="term" value="P:signal transduction"/>
    <property type="evidence" value="ECO:0007669"/>
    <property type="project" value="UniProtKB-KW"/>
</dbReference>
<protein>
    <recommendedName>
        <fullName evidence="10">Odorant receptor</fullName>
    </recommendedName>
</protein>
<evidence type="ECO:0000256" key="4">
    <source>
        <dbReference type="ARBA" id="ARBA00022692"/>
    </source>
</evidence>
<reference evidence="11" key="1">
    <citation type="journal article" date="2016" name="Insect Biochem. Mol. Biol.">
        <title>Multifaceted biological insights from a draft genome sequence of the tobacco hornworm moth, Manduca sexta.</title>
        <authorList>
            <person name="Kanost M.R."/>
            <person name="Arrese E.L."/>
            <person name="Cao X."/>
            <person name="Chen Y.R."/>
            <person name="Chellapilla S."/>
            <person name="Goldsmith M.R."/>
            <person name="Grosse-Wilde E."/>
            <person name="Heckel D.G."/>
            <person name="Herndon N."/>
            <person name="Jiang H."/>
            <person name="Papanicolaou A."/>
            <person name="Qu J."/>
            <person name="Soulages J.L."/>
            <person name="Vogel H."/>
            <person name="Walters J."/>
            <person name="Waterhouse R.M."/>
            <person name="Ahn S.J."/>
            <person name="Almeida F.C."/>
            <person name="An C."/>
            <person name="Aqrawi P."/>
            <person name="Bretschneider A."/>
            <person name="Bryant W.B."/>
            <person name="Bucks S."/>
            <person name="Chao H."/>
            <person name="Chevignon G."/>
            <person name="Christen J.M."/>
            <person name="Clarke D.F."/>
            <person name="Dittmer N.T."/>
            <person name="Ferguson L.C.F."/>
            <person name="Garavelou S."/>
            <person name="Gordon K.H.J."/>
            <person name="Gunaratna R.T."/>
            <person name="Han Y."/>
            <person name="Hauser F."/>
            <person name="He Y."/>
            <person name="Heidel-Fischer H."/>
            <person name="Hirsh A."/>
            <person name="Hu Y."/>
            <person name="Jiang H."/>
            <person name="Kalra D."/>
            <person name="Klinner C."/>
            <person name="Konig C."/>
            <person name="Kovar C."/>
            <person name="Kroll A.R."/>
            <person name="Kuwar S.S."/>
            <person name="Lee S.L."/>
            <person name="Lehman R."/>
            <person name="Li K."/>
            <person name="Li Z."/>
            <person name="Liang H."/>
            <person name="Lovelace S."/>
            <person name="Lu Z."/>
            <person name="Mansfield J.H."/>
            <person name="McCulloch K.J."/>
            <person name="Mathew T."/>
            <person name="Morton B."/>
            <person name="Muzny D.M."/>
            <person name="Neunemann D."/>
            <person name="Ongeri F."/>
            <person name="Pauchet Y."/>
            <person name="Pu L.L."/>
            <person name="Pyrousis I."/>
            <person name="Rao X.J."/>
            <person name="Redding A."/>
            <person name="Roesel C."/>
            <person name="Sanchez-Gracia A."/>
            <person name="Schaack S."/>
            <person name="Shukla A."/>
            <person name="Tetreau G."/>
            <person name="Wang Y."/>
            <person name="Xiong G.H."/>
            <person name="Traut W."/>
            <person name="Walsh T.K."/>
            <person name="Worley K.C."/>
            <person name="Wu D."/>
            <person name="Wu W."/>
            <person name="Wu Y.Q."/>
            <person name="Zhang X."/>
            <person name="Zou Z."/>
            <person name="Zucker H."/>
            <person name="Briscoe A.D."/>
            <person name="Burmester T."/>
            <person name="Clem R.J."/>
            <person name="Feyereisen R."/>
            <person name="Grimmelikhuijzen C.J.P."/>
            <person name="Hamodrakas S.J."/>
            <person name="Hansson B.S."/>
            <person name="Huguet E."/>
            <person name="Jermiin L.S."/>
            <person name="Lan Q."/>
            <person name="Lehman H.K."/>
            <person name="Lorenzen M."/>
            <person name="Merzendorfer H."/>
            <person name="Michalopoulos I."/>
            <person name="Morton D.B."/>
            <person name="Muthukrishnan S."/>
            <person name="Oakeshott J.G."/>
            <person name="Palmer W."/>
            <person name="Park Y."/>
            <person name="Passarelli A.L."/>
            <person name="Rozas J."/>
            <person name="Schwartz L.M."/>
            <person name="Smith W."/>
            <person name="Southgate A."/>
            <person name="Vilcinskas A."/>
            <person name="Vogt R."/>
            <person name="Wang P."/>
            <person name="Werren J."/>
            <person name="Yu X.Q."/>
            <person name="Zhou J.J."/>
            <person name="Brown S.J."/>
            <person name="Scherer S.E."/>
            <person name="Richards S."/>
            <person name="Blissard G.W."/>
        </authorList>
    </citation>
    <scope>NUCLEOTIDE SEQUENCE</scope>
</reference>
<comment type="similarity">
    <text evidence="10">Belongs to the insect chemoreceptor superfamily. Heteromeric odorant receptor channel (TC 1.A.69) family.</text>
</comment>
<dbReference type="GO" id="GO:0005549">
    <property type="term" value="F:odorant binding"/>
    <property type="evidence" value="ECO:0007669"/>
    <property type="project" value="InterPro"/>
</dbReference>
<keyword evidence="9 10" id="KW-0807">Transducer</keyword>
<dbReference type="GO" id="GO:0004984">
    <property type="term" value="F:olfactory receptor activity"/>
    <property type="evidence" value="ECO:0007669"/>
    <property type="project" value="InterPro"/>
</dbReference>
<dbReference type="Pfam" id="PF02949">
    <property type="entry name" value="7tm_6"/>
    <property type="match status" value="1"/>
</dbReference>
<proteinExistence type="inferred from homology"/>
<keyword evidence="2" id="KW-1003">Cell membrane</keyword>
<keyword evidence="7 10" id="KW-0472">Membrane</keyword>
<keyword evidence="12" id="KW-1185">Reference proteome</keyword>
<keyword evidence="4 10" id="KW-0812">Transmembrane</keyword>
<keyword evidence="5 10" id="KW-0552">Olfaction</keyword>
<dbReference type="PANTHER" id="PTHR21137:SF35">
    <property type="entry name" value="ODORANT RECEPTOR 19A-RELATED"/>
    <property type="match status" value="1"/>
</dbReference>
<evidence type="ECO:0000256" key="1">
    <source>
        <dbReference type="ARBA" id="ARBA00004651"/>
    </source>
</evidence>
<evidence type="ECO:0000256" key="7">
    <source>
        <dbReference type="ARBA" id="ARBA00023136"/>
    </source>
</evidence>
<evidence type="ECO:0000313" key="11">
    <source>
        <dbReference type="EMBL" id="KAG6462197.1"/>
    </source>
</evidence>
<keyword evidence="6 10" id="KW-1133">Transmembrane helix</keyword>
<dbReference type="Proteomes" id="UP000791440">
    <property type="component" value="Unassembled WGS sequence"/>
</dbReference>
<evidence type="ECO:0000313" key="12">
    <source>
        <dbReference type="Proteomes" id="UP000791440"/>
    </source>
</evidence>
<comment type="caution">
    <text evidence="11">The sequence shown here is derived from an EMBL/GenBank/DDBJ whole genome shotgun (WGS) entry which is preliminary data.</text>
</comment>
<evidence type="ECO:0000256" key="9">
    <source>
        <dbReference type="ARBA" id="ARBA00023224"/>
    </source>
</evidence>
<feature type="transmembrane region" description="Helical" evidence="10">
    <location>
        <begin position="122"/>
        <end position="143"/>
    </location>
</feature>
<dbReference type="GO" id="GO:0005886">
    <property type="term" value="C:plasma membrane"/>
    <property type="evidence" value="ECO:0007669"/>
    <property type="project" value="UniProtKB-SubCell"/>
</dbReference>
<keyword evidence="8 10" id="KW-0675">Receptor</keyword>
<dbReference type="EMBL" id="JH668820">
    <property type="protein sequence ID" value="KAG6462197.1"/>
    <property type="molecule type" value="Genomic_DNA"/>
</dbReference>
<keyword evidence="3 10" id="KW-0716">Sensory transduction</keyword>
<gene>
    <name evidence="11" type="ORF">O3G_MSEX013110</name>
</gene>
<evidence type="ECO:0000256" key="5">
    <source>
        <dbReference type="ARBA" id="ARBA00022725"/>
    </source>
</evidence>
<comment type="subcellular location">
    <subcellularLocation>
        <location evidence="1 10">Cell membrane</location>
        <topology evidence="1 10">Multi-pass membrane protein</topology>
    </subcellularLocation>
</comment>
<dbReference type="InterPro" id="IPR004117">
    <property type="entry name" value="7tm6_olfct_rcpt"/>
</dbReference>
<evidence type="ECO:0000256" key="10">
    <source>
        <dbReference type="RuleBase" id="RU351113"/>
    </source>
</evidence>
<dbReference type="AlphaFoldDB" id="A0A921ZSN2"/>